<sequence>MSNLSDNPSQDKQQKFNWATNIGRLAYLESRLGDFEKVVTEASEPLVYNDSPVFRYKEEVSGCKIFVLEIPVEWKREMIGDHFKIGGAVVIAQIQEKLNDPEEVKKYYEFVRQNSNYFGDTSTAYDMVIVGPQLETGFRIVMVLFPKQ</sequence>
<proteinExistence type="predicted"/>
<dbReference type="Proteomes" id="UP000178313">
    <property type="component" value="Unassembled WGS sequence"/>
</dbReference>
<accession>A0A1F8AYT2</accession>
<organism evidence="1 2">
    <name type="scientific">Candidatus Woesebacteria bacterium RIFCSPHIGHO2_12_FULL_46_16</name>
    <dbReference type="NCBI Taxonomy" id="1802513"/>
    <lineage>
        <taxon>Bacteria</taxon>
        <taxon>Candidatus Woeseibacteriota</taxon>
    </lineage>
</organism>
<gene>
    <name evidence="1" type="ORF">A3E46_01145</name>
</gene>
<evidence type="ECO:0000313" key="2">
    <source>
        <dbReference type="Proteomes" id="UP000178313"/>
    </source>
</evidence>
<name>A0A1F8AYT2_9BACT</name>
<comment type="caution">
    <text evidence="1">The sequence shown here is derived from an EMBL/GenBank/DDBJ whole genome shotgun (WGS) entry which is preliminary data.</text>
</comment>
<dbReference type="STRING" id="1802513.A3E46_01145"/>
<reference evidence="1 2" key="1">
    <citation type="journal article" date="2016" name="Nat. Commun.">
        <title>Thousands of microbial genomes shed light on interconnected biogeochemical processes in an aquifer system.</title>
        <authorList>
            <person name="Anantharaman K."/>
            <person name="Brown C.T."/>
            <person name="Hug L.A."/>
            <person name="Sharon I."/>
            <person name="Castelle C.J."/>
            <person name="Probst A.J."/>
            <person name="Thomas B.C."/>
            <person name="Singh A."/>
            <person name="Wilkins M.J."/>
            <person name="Karaoz U."/>
            <person name="Brodie E.L."/>
            <person name="Williams K.H."/>
            <person name="Hubbard S.S."/>
            <person name="Banfield J.F."/>
        </authorList>
    </citation>
    <scope>NUCLEOTIDE SEQUENCE [LARGE SCALE GENOMIC DNA]</scope>
</reference>
<dbReference type="EMBL" id="MGGZ01000021">
    <property type="protein sequence ID" value="OGM56923.1"/>
    <property type="molecule type" value="Genomic_DNA"/>
</dbReference>
<protein>
    <submittedName>
        <fullName evidence="1">Uncharacterized protein</fullName>
    </submittedName>
</protein>
<dbReference type="AlphaFoldDB" id="A0A1F8AYT2"/>
<evidence type="ECO:0000313" key="1">
    <source>
        <dbReference type="EMBL" id="OGM56923.1"/>
    </source>
</evidence>